<dbReference type="InterPro" id="IPR006462">
    <property type="entry name" value="MS5"/>
</dbReference>
<accession>A0AAF0ZYB5</accession>
<evidence type="ECO:0000313" key="2">
    <source>
        <dbReference type="Proteomes" id="UP001234989"/>
    </source>
</evidence>
<sequence>MTEEEFFKFIKQGNGYLCGRKRGPVNIRDSDVDLPNGALPEHRYQFKEIWECYFNQLNSTNGMDLDTFPGDAEVLAATLPFNLNALKEEDKEYQLIMDLAHLAIHEYNKESILYKYKFLKIEKLNERLTGYLEYFMTVKVKNLTLATVYETFQIHAGAHPADFAKRIFSCLPKGGALPLPLPLPNLEEVSVDTVPSKST</sequence>
<organism evidence="1 2">
    <name type="scientific">Solanum verrucosum</name>
    <dbReference type="NCBI Taxonomy" id="315347"/>
    <lineage>
        <taxon>Eukaryota</taxon>
        <taxon>Viridiplantae</taxon>
        <taxon>Streptophyta</taxon>
        <taxon>Embryophyta</taxon>
        <taxon>Tracheophyta</taxon>
        <taxon>Spermatophyta</taxon>
        <taxon>Magnoliopsida</taxon>
        <taxon>eudicotyledons</taxon>
        <taxon>Gunneridae</taxon>
        <taxon>Pentapetalae</taxon>
        <taxon>asterids</taxon>
        <taxon>lamiids</taxon>
        <taxon>Solanales</taxon>
        <taxon>Solanaceae</taxon>
        <taxon>Solanoideae</taxon>
        <taxon>Solaneae</taxon>
        <taxon>Solanum</taxon>
    </lineage>
</organism>
<dbReference type="PANTHER" id="PTHR31260:SF66">
    <property type="entry name" value="CYSTATIN DOMAIN-CONTAINING PROTEIN"/>
    <property type="match status" value="1"/>
</dbReference>
<reference evidence="1" key="1">
    <citation type="submission" date="2023-08" db="EMBL/GenBank/DDBJ databases">
        <title>A de novo genome assembly of Solanum verrucosum Schlechtendal, a Mexican diploid species geographically isolated from the other diploid A-genome species in potato relatives.</title>
        <authorList>
            <person name="Hosaka K."/>
        </authorList>
    </citation>
    <scope>NUCLEOTIDE SEQUENCE</scope>
    <source>
        <tissue evidence="1">Young leaves</tissue>
    </source>
</reference>
<dbReference type="SUPFAM" id="SSF54403">
    <property type="entry name" value="Cystatin/monellin"/>
    <property type="match status" value="1"/>
</dbReference>
<protein>
    <submittedName>
        <fullName evidence="1">Uncharacterized protein</fullName>
    </submittedName>
</protein>
<dbReference type="InterPro" id="IPR046350">
    <property type="entry name" value="Cystatin_sf"/>
</dbReference>
<proteinExistence type="predicted"/>
<gene>
    <name evidence="1" type="ORF">MTR67_047553</name>
</gene>
<dbReference type="AlphaFoldDB" id="A0AAF0ZYB5"/>
<dbReference type="PANTHER" id="PTHR31260">
    <property type="entry name" value="CYSTATIN/MONELLIN SUPERFAMILY PROTEIN"/>
    <property type="match status" value="1"/>
</dbReference>
<keyword evidence="2" id="KW-1185">Reference proteome</keyword>
<name>A0AAF0ZYB5_SOLVR</name>
<dbReference type="Proteomes" id="UP001234989">
    <property type="component" value="Chromosome 11"/>
</dbReference>
<evidence type="ECO:0000313" key="1">
    <source>
        <dbReference type="EMBL" id="WMV54168.1"/>
    </source>
</evidence>
<dbReference type="EMBL" id="CP133622">
    <property type="protein sequence ID" value="WMV54168.1"/>
    <property type="molecule type" value="Genomic_DNA"/>
</dbReference>